<sequence length="52" mass="5838">MQLNHSARQPQASLRQQPPSPEPLSTEPAPINHINHDVHDPDDRHGWPAVAF</sequence>
<dbReference type="AlphaFoldDB" id="A0A1Y2I2W7"/>
<proteinExistence type="predicted"/>
<feature type="compositionally biased region" description="Basic and acidic residues" evidence="1">
    <location>
        <begin position="34"/>
        <end position="46"/>
    </location>
</feature>
<feature type="compositionally biased region" description="Polar residues" evidence="1">
    <location>
        <begin position="1"/>
        <end position="17"/>
    </location>
</feature>
<accession>A0A1Y2I2W7</accession>
<dbReference type="Proteomes" id="UP000193411">
    <property type="component" value="Unassembled WGS sequence"/>
</dbReference>
<organism evidence="2 3">
    <name type="scientific">Catenaria anguillulae PL171</name>
    <dbReference type="NCBI Taxonomy" id="765915"/>
    <lineage>
        <taxon>Eukaryota</taxon>
        <taxon>Fungi</taxon>
        <taxon>Fungi incertae sedis</taxon>
        <taxon>Blastocladiomycota</taxon>
        <taxon>Blastocladiomycetes</taxon>
        <taxon>Blastocladiales</taxon>
        <taxon>Catenariaceae</taxon>
        <taxon>Catenaria</taxon>
    </lineage>
</organism>
<evidence type="ECO:0000313" key="3">
    <source>
        <dbReference type="Proteomes" id="UP000193411"/>
    </source>
</evidence>
<feature type="region of interest" description="Disordered" evidence="1">
    <location>
        <begin position="1"/>
        <end position="52"/>
    </location>
</feature>
<evidence type="ECO:0000256" key="1">
    <source>
        <dbReference type="SAM" id="MobiDB-lite"/>
    </source>
</evidence>
<keyword evidence="3" id="KW-1185">Reference proteome</keyword>
<comment type="caution">
    <text evidence="2">The sequence shown here is derived from an EMBL/GenBank/DDBJ whole genome shotgun (WGS) entry which is preliminary data.</text>
</comment>
<evidence type="ECO:0000313" key="2">
    <source>
        <dbReference type="EMBL" id="ORZ41218.1"/>
    </source>
</evidence>
<gene>
    <name evidence="2" type="ORF">BCR44DRAFT_34520</name>
</gene>
<dbReference type="EMBL" id="MCFL01000001">
    <property type="protein sequence ID" value="ORZ41218.1"/>
    <property type="molecule type" value="Genomic_DNA"/>
</dbReference>
<protein>
    <submittedName>
        <fullName evidence="2">Uncharacterized protein</fullName>
    </submittedName>
</protein>
<name>A0A1Y2I2W7_9FUNG</name>
<reference evidence="2 3" key="1">
    <citation type="submission" date="2016-07" db="EMBL/GenBank/DDBJ databases">
        <title>Pervasive Adenine N6-methylation of Active Genes in Fungi.</title>
        <authorList>
            <consortium name="DOE Joint Genome Institute"/>
            <person name="Mondo S.J."/>
            <person name="Dannebaum R.O."/>
            <person name="Kuo R.C."/>
            <person name="Labutti K."/>
            <person name="Haridas S."/>
            <person name="Kuo A."/>
            <person name="Salamov A."/>
            <person name="Ahrendt S.R."/>
            <person name="Lipzen A."/>
            <person name="Sullivan W."/>
            <person name="Andreopoulos W.B."/>
            <person name="Clum A."/>
            <person name="Lindquist E."/>
            <person name="Daum C."/>
            <person name="Ramamoorthy G.K."/>
            <person name="Gryganskyi A."/>
            <person name="Culley D."/>
            <person name="Magnuson J.K."/>
            <person name="James T.Y."/>
            <person name="O'Malley M.A."/>
            <person name="Stajich J.E."/>
            <person name="Spatafora J.W."/>
            <person name="Visel A."/>
            <person name="Grigoriev I.V."/>
        </authorList>
    </citation>
    <scope>NUCLEOTIDE SEQUENCE [LARGE SCALE GENOMIC DNA]</scope>
    <source>
        <strain evidence="2 3">PL171</strain>
    </source>
</reference>